<dbReference type="Proteomes" id="UP000002595">
    <property type="component" value="Chromosome"/>
</dbReference>
<sequence>MYQLLSEVLKFAELEHAQTIIGIPEELKKLVIPCEGEGNFDYYAVDSGYLVRRISNIDVLVQSIVAVGKDIKRRFYIRRIGEDPHIEARKNELQFAETLDAEVILVDGPITPYANITKVVGVSKDPRLIRYGPRIPDKDKREIFVKLAKSIGEREVASVLLAQSPPGSYLVPVDLGGLYGTFFKSDWVLYVEFPKNLSASYLCPLFRRYPIRLRLAHRLAKINRQYLRTVGLLVSRILSNHTLQPRETL</sequence>
<evidence type="ECO:0000313" key="3">
    <source>
        <dbReference type="Proteomes" id="UP000002595"/>
    </source>
</evidence>
<dbReference type="KEGG" id="pis:Pisl_0998"/>
<protein>
    <recommendedName>
        <fullName evidence="1">NurA domain-containing protein</fullName>
    </recommendedName>
</protein>
<evidence type="ECO:0000313" key="2">
    <source>
        <dbReference type="EMBL" id="ABL88173.1"/>
    </source>
</evidence>
<name>A1RT91_PYRIL</name>
<reference evidence="2" key="1">
    <citation type="submission" date="2006-12" db="EMBL/GenBank/DDBJ databases">
        <title>Complete sequence of Pyrobaculum islandicum DSM 4184.</title>
        <authorList>
            <person name="Copeland A."/>
            <person name="Lucas S."/>
            <person name="Lapidus A."/>
            <person name="Barry K."/>
            <person name="Detter J.C."/>
            <person name="Glavina del Rio T."/>
            <person name="Dalin E."/>
            <person name="Tice H."/>
            <person name="Pitluck S."/>
            <person name="Meincke L."/>
            <person name="Brettin T."/>
            <person name="Bruce D."/>
            <person name="Han C."/>
            <person name="Tapia R."/>
            <person name="Gilna P."/>
            <person name="Schmutz J."/>
            <person name="Larimer F."/>
            <person name="Land M."/>
            <person name="Hauser L."/>
            <person name="Kyrpides N."/>
            <person name="Mikhailova N."/>
            <person name="Cozen A.E."/>
            <person name="Fitz-Gibbon S.T."/>
            <person name="House C.H."/>
            <person name="Saltikov C."/>
            <person name="Lowe T."/>
            <person name="Richardson P."/>
        </authorList>
    </citation>
    <scope>NUCLEOTIDE SEQUENCE [LARGE SCALE GENOMIC DNA]</scope>
    <source>
        <strain evidence="2">DSM 4184</strain>
    </source>
</reference>
<proteinExistence type="predicted"/>
<dbReference type="SMART" id="SM00933">
    <property type="entry name" value="NurA"/>
    <property type="match status" value="1"/>
</dbReference>
<evidence type="ECO:0000259" key="1">
    <source>
        <dbReference type="SMART" id="SM00933"/>
    </source>
</evidence>
<dbReference type="Pfam" id="PF09376">
    <property type="entry name" value="NurA"/>
    <property type="match status" value="1"/>
</dbReference>
<dbReference type="RefSeq" id="WP_011762748.1">
    <property type="nucleotide sequence ID" value="NC_008701.1"/>
</dbReference>
<gene>
    <name evidence="2" type="ordered locus">Pisl_0998</name>
</gene>
<dbReference type="HOGENOM" id="CLU_1113912_0_0_2"/>
<organism evidence="2 3">
    <name type="scientific">Pyrobaculum islandicum (strain DSM 4184 / JCM 9189 / GEO3)</name>
    <dbReference type="NCBI Taxonomy" id="384616"/>
    <lineage>
        <taxon>Archaea</taxon>
        <taxon>Thermoproteota</taxon>
        <taxon>Thermoprotei</taxon>
        <taxon>Thermoproteales</taxon>
        <taxon>Thermoproteaceae</taxon>
        <taxon>Pyrobaculum</taxon>
    </lineage>
</organism>
<dbReference type="GeneID" id="4617056"/>
<keyword evidence="3" id="KW-1185">Reference proteome</keyword>
<dbReference type="OrthoDB" id="25114at2157"/>
<dbReference type="eggNOG" id="arCOG05577">
    <property type="taxonomic scope" value="Archaea"/>
</dbReference>
<feature type="domain" description="NurA" evidence="1">
    <location>
        <begin position="40"/>
        <end position="222"/>
    </location>
</feature>
<dbReference type="STRING" id="384616.Pisl_0998"/>
<dbReference type="EMBL" id="CP000504">
    <property type="protein sequence ID" value="ABL88173.1"/>
    <property type="molecule type" value="Genomic_DNA"/>
</dbReference>
<dbReference type="AlphaFoldDB" id="A1RT91"/>
<accession>A1RT91</accession>
<dbReference type="InterPro" id="IPR018977">
    <property type="entry name" value="NurA_domain"/>
</dbReference>